<keyword evidence="5 6" id="KW-0411">Iron-sulfur</keyword>
<dbReference type="EC" id="7.1.1.-" evidence="6"/>
<evidence type="ECO:0000256" key="4">
    <source>
        <dbReference type="ARBA" id="ARBA00023004"/>
    </source>
</evidence>
<comment type="subunit">
    <text evidence="6">NDH-1 is composed of 14 different subunits. Subunits NuoA, H, J, K, L, M, N constitute the membrane sector of the complex.</text>
</comment>
<comment type="function">
    <text evidence="6">NDH-1 shuttles electrons from NADH, via FMN and iron-sulfur (Fe-S) centers, to quinones in the respiratory chain. The immediate electron acceptor for the enzyme in this species is believed to be ubiquinone. Couples the redox reaction to proton translocation (for every two electrons transferred, four hydrogen ions are translocated across the cytoplasmic membrane), and thus conserves the redox energy in a proton gradient.</text>
</comment>
<dbReference type="GO" id="GO:0005506">
    <property type="term" value="F:iron ion binding"/>
    <property type="evidence" value="ECO:0007669"/>
    <property type="project" value="UniProtKB-UniRule"/>
</dbReference>
<dbReference type="PANTHER" id="PTHR10849">
    <property type="entry name" value="NADH DEHYDROGENASE UBIQUINONE IRON-SULFUR PROTEIN 8, MITOCHONDRIAL"/>
    <property type="match status" value="1"/>
</dbReference>
<dbReference type="GO" id="GO:0050136">
    <property type="term" value="F:NADH dehydrogenase (quinone) (non-electrogenic) activity"/>
    <property type="evidence" value="ECO:0007669"/>
    <property type="project" value="UniProtKB-UniRule"/>
</dbReference>
<gene>
    <name evidence="6" type="primary">nuoI</name>
    <name evidence="8" type="ORF">ENV62_03240</name>
</gene>
<keyword evidence="1 6" id="KW-0004">4Fe-4S</keyword>
<dbReference type="Pfam" id="PF12838">
    <property type="entry name" value="Fer4_7"/>
    <property type="match status" value="1"/>
</dbReference>
<keyword evidence="4 6" id="KW-0408">Iron</keyword>
<evidence type="ECO:0000256" key="3">
    <source>
        <dbReference type="ARBA" id="ARBA00022737"/>
    </source>
</evidence>
<name>A0A7C3SIP4_9BACT</name>
<keyword evidence="3" id="KW-0677">Repeat</keyword>
<dbReference type="GO" id="GO:0048038">
    <property type="term" value="F:quinone binding"/>
    <property type="evidence" value="ECO:0007669"/>
    <property type="project" value="UniProtKB-KW"/>
</dbReference>
<organism evidence="8">
    <name type="scientific">Desulfobacca acetoxidans</name>
    <dbReference type="NCBI Taxonomy" id="60893"/>
    <lineage>
        <taxon>Bacteria</taxon>
        <taxon>Pseudomonadati</taxon>
        <taxon>Thermodesulfobacteriota</taxon>
        <taxon>Desulfobaccia</taxon>
        <taxon>Desulfobaccales</taxon>
        <taxon>Desulfobaccaceae</taxon>
        <taxon>Desulfobacca</taxon>
    </lineage>
</organism>
<dbReference type="Gene3D" id="3.30.70.3270">
    <property type="match status" value="1"/>
</dbReference>
<accession>A0A7C3SIP4</accession>
<feature type="binding site" evidence="6">
    <location>
        <position position="55"/>
    </location>
    <ligand>
        <name>[4Fe-4S] cluster</name>
        <dbReference type="ChEBI" id="CHEBI:49883"/>
        <label>1</label>
    </ligand>
</feature>
<feature type="domain" description="4Fe-4S ferredoxin-type" evidence="7">
    <location>
        <begin position="83"/>
        <end position="112"/>
    </location>
</feature>
<evidence type="ECO:0000256" key="5">
    <source>
        <dbReference type="ARBA" id="ARBA00023014"/>
    </source>
</evidence>
<dbReference type="AlphaFoldDB" id="A0A7C3SIP4"/>
<evidence type="ECO:0000256" key="6">
    <source>
        <dbReference type="HAMAP-Rule" id="MF_01351"/>
    </source>
</evidence>
<comment type="caution">
    <text evidence="8">The sequence shown here is derived from an EMBL/GenBank/DDBJ whole genome shotgun (WGS) entry which is preliminary data.</text>
</comment>
<dbReference type="HAMAP" id="MF_01351">
    <property type="entry name" value="NDH1_NuoI"/>
    <property type="match status" value="1"/>
</dbReference>
<sequence length="143" mass="16434">MIIPLIKGLATTLRHVFSKPVTIQYPEEKRPVYPRFRGHPELVINEDGTRRCVACTLCKVVCPSNAIKEIEPAEGPQHEKYPVQFVIDLTRCIFCGFCQEACPRGAIKLNNLYELAQYEKSVLIYDIDKLTQSKPEMRLPDWL</sequence>
<evidence type="ECO:0000256" key="2">
    <source>
        <dbReference type="ARBA" id="ARBA00022723"/>
    </source>
</evidence>
<dbReference type="GO" id="GO:0051539">
    <property type="term" value="F:4 iron, 4 sulfur cluster binding"/>
    <property type="evidence" value="ECO:0007669"/>
    <property type="project" value="UniProtKB-KW"/>
</dbReference>
<feature type="binding site" evidence="6">
    <location>
        <position position="95"/>
    </location>
    <ligand>
        <name>[4Fe-4S] cluster</name>
        <dbReference type="ChEBI" id="CHEBI:49883"/>
        <label>2</label>
    </ligand>
</feature>
<dbReference type="GO" id="GO:0005886">
    <property type="term" value="C:plasma membrane"/>
    <property type="evidence" value="ECO:0007669"/>
    <property type="project" value="UniProtKB-SubCell"/>
</dbReference>
<keyword evidence="6" id="KW-1278">Translocase</keyword>
<dbReference type="InterPro" id="IPR010226">
    <property type="entry name" value="NADH_quinone_OxRdtase_chainI"/>
</dbReference>
<proteinExistence type="inferred from homology"/>
<dbReference type="InterPro" id="IPR017896">
    <property type="entry name" value="4Fe4S_Fe-S-bd"/>
</dbReference>
<dbReference type="PROSITE" id="PS00198">
    <property type="entry name" value="4FE4S_FER_1"/>
    <property type="match status" value="1"/>
</dbReference>
<feature type="binding site" evidence="6">
    <location>
        <position position="98"/>
    </location>
    <ligand>
        <name>[4Fe-4S] cluster</name>
        <dbReference type="ChEBI" id="CHEBI:49883"/>
        <label>2</label>
    </ligand>
</feature>
<keyword evidence="6" id="KW-0830">Ubiquinone</keyword>
<dbReference type="InterPro" id="IPR017900">
    <property type="entry name" value="4Fe4S_Fe_S_CS"/>
</dbReference>
<feature type="binding site" evidence="6">
    <location>
        <position position="102"/>
    </location>
    <ligand>
        <name>[4Fe-4S] cluster</name>
        <dbReference type="ChEBI" id="CHEBI:49883"/>
        <label>1</label>
    </ligand>
</feature>
<feature type="binding site" evidence="6">
    <location>
        <position position="52"/>
    </location>
    <ligand>
        <name>[4Fe-4S] cluster</name>
        <dbReference type="ChEBI" id="CHEBI:49883"/>
        <label>1</label>
    </ligand>
</feature>
<keyword evidence="6" id="KW-0874">Quinone</keyword>
<keyword evidence="6" id="KW-1003">Cell membrane</keyword>
<comment type="cofactor">
    <cofactor evidence="6">
        <name>[4Fe-4S] cluster</name>
        <dbReference type="ChEBI" id="CHEBI:49883"/>
    </cofactor>
    <text evidence="6">Binds 2 [4Fe-4S] clusters per subunit.</text>
</comment>
<evidence type="ECO:0000313" key="8">
    <source>
        <dbReference type="EMBL" id="HGB14239.1"/>
    </source>
</evidence>
<keyword evidence="6" id="KW-0472">Membrane</keyword>
<evidence type="ECO:0000256" key="1">
    <source>
        <dbReference type="ARBA" id="ARBA00022485"/>
    </source>
</evidence>
<dbReference type="SUPFAM" id="SSF54862">
    <property type="entry name" value="4Fe-4S ferredoxins"/>
    <property type="match status" value="1"/>
</dbReference>
<protein>
    <recommendedName>
        <fullName evidence="6">NADH-quinone oxidoreductase subunit I</fullName>
        <ecNumber evidence="6">7.1.1.-</ecNumber>
    </recommendedName>
    <alternativeName>
        <fullName evidence="6">NADH dehydrogenase I subunit I</fullName>
    </alternativeName>
    <alternativeName>
        <fullName evidence="6">NDH-1 subunit I</fullName>
    </alternativeName>
</protein>
<dbReference type="NCBIfam" id="TIGR01971">
    <property type="entry name" value="NuoI"/>
    <property type="match status" value="1"/>
</dbReference>
<dbReference type="PROSITE" id="PS51379">
    <property type="entry name" value="4FE4S_FER_2"/>
    <property type="match status" value="2"/>
</dbReference>
<reference evidence="8" key="1">
    <citation type="journal article" date="2020" name="mSystems">
        <title>Genome- and Community-Level Interaction Insights into Carbon Utilization and Element Cycling Functions of Hydrothermarchaeota in Hydrothermal Sediment.</title>
        <authorList>
            <person name="Zhou Z."/>
            <person name="Liu Y."/>
            <person name="Xu W."/>
            <person name="Pan J."/>
            <person name="Luo Z.H."/>
            <person name="Li M."/>
        </authorList>
    </citation>
    <scope>NUCLEOTIDE SEQUENCE [LARGE SCALE GENOMIC DNA]</scope>
    <source>
        <strain evidence="8">SpSt-776</strain>
    </source>
</reference>
<feature type="binding site" evidence="6">
    <location>
        <position position="92"/>
    </location>
    <ligand>
        <name>[4Fe-4S] cluster</name>
        <dbReference type="ChEBI" id="CHEBI:49883"/>
        <label>2</label>
    </ligand>
</feature>
<evidence type="ECO:0000259" key="7">
    <source>
        <dbReference type="PROSITE" id="PS51379"/>
    </source>
</evidence>
<feature type="binding site" evidence="6">
    <location>
        <position position="62"/>
    </location>
    <ligand>
        <name>[4Fe-4S] cluster</name>
        <dbReference type="ChEBI" id="CHEBI:49883"/>
        <label>2</label>
    </ligand>
</feature>
<keyword evidence="2 6" id="KW-0479">Metal-binding</keyword>
<keyword evidence="6" id="KW-0520">NAD</keyword>
<dbReference type="EMBL" id="DTHB01000027">
    <property type="protein sequence ID" value="HGB14239.1"/>
    <property type="molecule type" value="Genomic_DNA"/>
</dbReference>
<comment type="similarity">
    <text evidence="6">Belongs to the complex I 23 kDa subunit family.</text>
</comment>
<feature type="domain" description="4Fe-4S ferredoxin-type" evidence="7">
    <location>
        <begin position="40"/>
        <end position="72"/>
    </location>
</feature>
<comment type="subcellular location">
    <subcellularLocation>
        <location evidence="6">Cell membrane</location>
        <topology evidence="6">Peripheral membrane protein</topology>
    </subcellularLocation>
</comment>
<comment type="catalytic activity">
    <reaction evidence="6">
        <text>a quinone + NADH + 5 H(+)(in) = a quinol + NAD(+) + 4 H(+)(out)</text>
        <dbReference type="Rhea" id="RHEA:57888"/>
        <dbReference type="ChEBI" id="CHEBI:15378"/>
        <dbReference type="ChEBI" id="CHEBI:24646"/>
        <dbReference type="ChEBI" id="CHEBI:57540"/>
        <dbReference type="ChEBI" id="CHEBI:57945"/>
        <dbReference type="ChEBI" id="CHEBI:132124"/>
    </reaction>
</comment>
<feature type="binding site" evidence="6">
    <location>
        <position position="58"/>
    </location>
    <ligand>
        <name>[4Fe-4S] cluster</name>
        <dbReference type="ChEBI" id="CHEBI:49883"/>
        <label>1</label>
    </ligand>
</feature>